<dbReference type="AlphaFoldDB" id="A0AAU8HWF3"/>
<name>A0AAU8HWF3_9FIRM</name>
<organism evidence="2">
    <name type="scientific">Proteinivorax hydrogeniformans</name>
    <dbReference type="NCBI Taxonomy" id="1826727"/>
    <lineage>
        <taxon>Bacteria</taxon>
        <taxon>Bacillati</taxon>
        <taxon>Bacillota</taxon>
        <taxon>Clostridia</taxon>
        <taxon>Eubacteriales</taxon>
        <taxon>Proteinivoracaceae</taxon>
        <taxon>Proteinivorax</taxon>
    </lineage>
</organism>
<dbReference type="InterPro" id="IPR010839">
    <property type="entry name" value="AtuA_N"/>
</dbReference>
<reference evidence="2" key="2">
    <citation type="submission" date="2024-06" db="EMBL/GenBank/DDBJ databases">
        <authorList>
            <person name="Petrova K.O."/>
            <person name="Toshchakov S.V."/>
            <person name="Boltjanskaja Y.V."/>
            <person name="Kevbrin V.V."/>
        </authorList>
    </citation>
    <scope>NUCLEOTIDE SEQUENCE</scope>
    <source>
        <strain evidence="2">Z-710</strain>
    </source>
</reference>
<proteinExistence type="predicted"/>
<evidence type="ECO:0000259" key="1">
    <source>
        <dbReference type="Pfam" id="PF07287"/>
    </source>
</evidence>
<reference evidence="2" key="1">
    <citation type="journal article" date="2018" name="Antonie Van Leeuwenhoek">
        <title>Proteinivorax hydrogeniformans sp. nov., an anaerobic, haloalkaliphilic bacterium fermenting proteinaceous compounds with high hydrogen production.</title>
        <authorList>
            <person name="Boltyanskaya Y."/>
            <person name="Detkova E."/>
            <person name="Pimenov N."/>
            <person name="Kevbrin V."/>
        </authorList>
    </citation>
    <scope>NUCLEOTIDE SEQUENCE</scope>
    <source>
        <strain evidence="2">Z-710</strain>
    </source>
</reference>
<dbReference type="RefSeq" id="WP_353894237.1">
    <property type="nucleotide sequence ID" value="NZ_CP159485.1"/>
</dbReference>
<feature type="domain" description="Acyclic terpene utilisation N-terminal" evidence="1">
    <location>
        <begin position="232"/>
        <end position="393"/>
    </location>
</feature>
<feature type="domain" description="Acyclic terpene utilisation N-terminal" evidence="1">
    <location>
        <begin position="61"/>
        <end position="208"/>
    </location>
</feature>
<sequence>MKEFKILAPTAILGYGFPVDSFERGMEKKPDLIAVDAGSVDPGPYYLGAGKSFTDRAAVKRDLKFMLKAAKKHKVPVSIGSAGGAGGKQHLDWNVDIIEEILKEEDLQLKVVVINSQLDKEFLVDKLAQGDIDPLLPAKEISKEDILKSTNIVGQMGIEPFDKAIEMGADVIIAGRAYDPAVFAAHPIKLGYDPGLAMHMGKILECASIAASPGSGRDAMLGTLGEDYFILEPMNEQRSCTTDSVAAHSLYEKTNPFILPGPGGTLNLKETTYEQLDDRRVKVLGSKFELSKEYTIKLEGAASVGKRTISIAGTRDPIMINQIDEIIEEVKDQVKDNFQDGGYQYTLNFHIYGKNGVMGQLEPTQNPNSHELGLVIDVVAKTKEVADTICSFTRSTMLHYGYENRKATAGNLAFPYSPSDIHAGDVYQFTIHHLLKNIDPQGLFETCWLKDYVKGDKNE</sequence>
<evidence type="ECO:0000313" key="2">
    <source>
        <dbReference type="EMBL" id="XCI29690.1"/>
    </source>
</evidence>
<gene>
    <name evidence="2" type="ORF">PRVXH_001021</name>
</gene>
<dbReference type="EMBL" id="CP159485">
    <property type="protein sequence ID" value="XCI29690.1"/>
    <property type="molecule type" value="Genomic_DNA"/>
</dbReference>
<protein>
    <submittedName>
        <fullName evidence="2">Acyclic terpene utilization AtuA family protein</fullName>
    </submittedName>
</protein>
<accession>A0AAU8HWF3</accession>
<dbReference type="Pfam" id="PF07287">
    <property type="entry name" value="AtuA"/>
    <property type="match status" value="2"/>
</dbReference>